<dbReference type="SUPFAM" id="SSF53271">
    <property type="entry name" value="PRTase-like"/>
    <property type="match status" value="1"/>
</dbReference>
<feature type="domain" description="Phosphoribosyltransferase" evidence="1">
    <location>
        <begin position="126"/>
        <end position="204"/>
    </location>
</feature>
<dbReference type="RefSeq" id="WP_076877703.1">
    <property type="nucleotide sequence ID" value="NZ_MLCN01000013.1"/>
</dbReference>
<evidence type="ECO:0000313" key="3">
    <source>
        <dbReference type="Proteomes" id="UP000192132"/>
    </source>
</evidence>
<dbReference type="Pfam" id="PF00156">
    <property type="entry name" value="Pribosyltran"/>
    <property type="match status" value="1"/>
</dbReference>
<organism evidence="2 3">
    <name type="scientific">Alkanindiges hydrocarboniclasticus</name>
    <dbReference type="NCBI Taxonomy" id="1907941"/>
    <lineage>
        <taxon>Bacteria</taxon>
        <taxon>Pseudomonadati</taxon>
        <taxon>Pseudomonadota</taxon>
        <taxon>Gammaproteobacteria</taxon>
        <taxon>Moraxellales</taxon>
        <taxon>Moraxellaceae</taxon>
        <taxon>Alkanindiges</taxon>
    </lineage>
</organism>
<sequence length="246" mass="27112">MKPQRTEWNNFPDVVISHKTGTIAEHAEYAAAKAGNLHAAISVVDDYLTKETLIDIKNIIDKADVVQLVPVHAEESTGRNKLPIAFASMLEWYLGSRINQTIVQSTRAFRTGADGITRLVKSVRFNGEVVKEQKYLLVDDAVTQGGTLADLKGYIESNGGQVVGAAVLMGKPHSAKLTITKPTLGQLRKLAGKDLEAWWNEQFGYDFSRLTESEARYIAKQIHRSGVDAVRDNLTAARFAELSRTS</sequence>
<dbReference type="EMBL" id="MLCN01000013">
    <property type="protein sequence ID" value="ONG41326.1"/>
    <property type="molecule type" value="Genomic_DNA"/>
</dbReference>
<dbReference type="InterPro" id="IPR029057">
    <property type="entry name" value="PRTase-like"/>
</dbReference>
<comment type="caution">
    <text evidence="2">The sequence shown here is derived from an EMBL/GenBank/DDBJ whole genome shotgun (WGS) entry which is preliminary data.</text>
</comment>
<name>A0A1S8CVX9_9GAMM</name>
<gene>
    <name evidence="2" type="ORF">BKE30_05760</name>
</gene>
<protein>
    <recommendedName>
        <fullName evidence="1">Phosphoribosyltransferase domain-containing protein</fullName>
    </recommendedName>
</protein>
<dbReference type="InterPro" id="IPR000836">
    <property type="entry name" value="PRTase_dom"/>
</dbReference>
<dbReference type="AlphaFoldDB" id="A0A1S8CVX9"/>
<proteinExistence type="predicted"/>
<accession>A0A1S8CVX9</accession>
<dbReference type="OrthoDB" id="7596655at2"/>
<evidence type="ECO:0000313" key="2">
    <source>
        <dbReference type="EMBL" id="ONG41326.1"/>
    </source>
</evidence>
<dbReference type="Gene3D" id="3.40.50.2020">
    <property type="match status" value="1"/>
</dbReference>
<keyword evidence="3" id="KW-1185">Reference proteome</keyword>
<evidence type="ECO:0000259" key="1">
    <source>
        <dbReference type="Pfam" id="PF00156"/>
    </source>
</evidence>
<dbReference type="STRING" id="1907941.BKE30_05760"/>
<dbReference type="Proteomes" id="UP000192132">
    <property type="component" value="Unassembled WGS sequence"/>
</dbReference>
<reference evidence="2 3" key="1">
    <citation type="submission" date="2016-10" db="EMBL/GenBank/DDBJ databases">
        <title>Draft Genome sequence of Alkanindiges sp. strain H1.</title>
        <authorList>
            <person name="Subhash Y."/>
            <person name="Lee S."/>
        </authorList>
    </citation>
    <scope>NUCLEOTIDE SEQUENCE [LARGE SCALE GENOMIC DNA]</scope>
    <source>
        <strain evidence="2 3">H1</strain>
    </source>
</reference>
<dbReference type="CDD" id="cd06223">
    <property type="entry name" value="PRTases_typeI"/>
    <property type="match status" value="1"/>
</dbReference>